<keyword evidence="2" id="KW-1185">Reference proteome</keyword>
<dbReference type="RefSeq" id="WP_111468480.1">
    <property type="nucleotide sequence ID" value="NZ_QLIX01000002.1"/>
</dbReference>
<reference evidence="2" key="1">
    <citation type="submission" date="2018-06" db="EMBL/GenBank/DDBJ databases">
        <authorList>
            <person name="Khan S.A."/>
        </authorList>
    </citation>
    <scope>NUCLEOTIDE SEQUENCE [LARGE SCALE GENOMIC DNA]</scope>
    <source>
        <strain evidence="2">DB-1506</strain>
    </source>
</reference>
<proteinExistence type="predicted"/>
<gene>
    <name evidence="1" type="ORF">DOO78_04275</name>
</gene>
<organism evidence="1 2">
    <name type="scientific">Roseicella frigidaeris</name>
    <dbReference type="NCBI Taxonomy" id="2230885"/>
    <lineage>
        <taxon>Bacteria</taxon>
        <taxon>Pseudomonadati</taxon>
        <taxon>Pseudomonadota</taxon>
        <taxon>Alphaproteobacteria</taxon>
        <taxon>Acetobacterales</taxon>
        <taxon>Roseomonadaceae</taxon>
        <taxon>Roseicella</taxon>
    </lineage>
</organism>
<name>A0A327MDW6_9PROT</name>
<sequence>MRLLRPLLLIPLLAALGGCAVYPAPYYGRAYVAPPPPPPVYARPYYGWGRPYGYGWGYRRW</sequence>
<evidence type="ECO:0008006" key="3">
    <source>
        <dbReference type="Google" id="ProtNLM"/>
    </source>
</evidence>
<evidence type="ECO:0000313" key="2">
    <source>
        <dbReference type="Proteomes" id="UP000249065"/>
    </source>
</evidence>
<dbReference type="Proteomes" id="UP000249065">
    <property type="component" value="Unassembled WGS sequence"/>
</dbReference>
<protein>
    <recommendedName>
        <fullName evidence="3">Lipoprotein</fullName>
    </recommendedName>
</protein>
<dbReference type="PROSITE" id="PS51257">
    <property type="entry name" value="PROKAR_LIPOPROTEIN"/>
    <property type="match status" value="1"/>
</dbReference>
<comment type="caution">
    <text evidence="1">The sequence shown here is derived from an EMBL/GenBank/DDBJ whole genome shotgun (WGS) entry which is preliminary data.</text>
</comment>
<evidence type="ECO:0000313" key="1">
    <source>
        <dbReference type="EMBL" id="RAI60294.1"/>
    </source>
</evidence>
<dbReference type="AlphaFoldDB" id="A0A327MDW6"/>
<accession>A0A327MDW6</accession>
<dbReference type="EMBL" id="QLIX01000002">
    <property type="protein sequence ID" value="RAI60294.1"/>
    <property type="molecule type" value="Genomic_DNA"/>
</dbReference>